<organism evidence="2 3">
    <name type="scientific">Shewanella insulae</name>
    <dbReference type="NCBI Taxonomy" id="2681496"/>
    <lineage>
        <taxon>Bacteria</taxon>
        <taxon>Pseudomonadati</taxon>
        <taxon>Pseudomonadota</taxon>
        <taxon>Gammaproteobacteria</taxon>
        <taxon>Alteromonadales</taxon>
        <taxon>Shewanellaceae</taxon>
        <taxon>Shewanella</taxon>
    </lineage>
</organism>
<protein>
    <submittedName>
        <fullName evidence="2">DUF4440 domain-containing protein</fullName>
    </submittedName>
</protein>
<comment type="caution">
    <text evidence="2">The sequence shown here is derived from an EMBL/GenBank/DDBJ whole genome shotgun (WGS) entry which is preliminary data.</text>
</comment>
<dbReference type="Proteomes" id="UP000474778">
    <property type="component" value="Unassembled WGS sequence"/>
</dbReference>
<keyword evidence="3" id="KW-1185">Reference proteome</keyword>
<feature type="domain" description="SnoaL-like" evidence="1">
    <location>
        <begin position="50"/>
        <end position="162"/>
    </location>
</feature>
<evidence type="ECO:0000259" key="1">
    <source>
        <dbReference type="Pfam" id="PF13474"/>
    </source>
</evidence>
<dbReference type="EMBL" id="WRPA01000002">
    <property type="protein sequence ID" value="MXR67697.1"/>
    <property type="molecule type" value="Genomic_DNA"/>
</dbReference>
<name>A0A6L7HTS3_9GAMM</name>
<dbReference type="InterPro" id="IPR032710">
    <property type="entry name" value="NTF2-like_dom_sf"/>
</dbReference>
<accession>A0A6L7HTS3</accession>
<dbReference type="AlphaFoldDB" id="A0A6L7HTS3"/>
<reference evidence="2 3" key="1">
    <citation type="submission" date="2019-12" db="EMBL/GenBank/DDBJ databases">
        <title>Shewanella insulae sp. nov., isolated from a tidal flat.</title>
        <authorList>
            <person name="Yoon J.-H."/>
        </authorList>
    </citation>
    <scope>NUCLEOTIDE SEQUENCE [LARGE SCALE GENOMIC DNA]</scope>
    <source>
        <strain evidence="2 3">JBTF-M18</strain>
    </source>
</reference>
<evidence type="ECO:0000313" key="3">
    <source>
        <dbReference type="Proteomes" id="UP000474778"/>
    </source>
</evidence>
<dbReference type="SUPFAM" id="SSF54427">
    <property type="entry name" value="NTF2-like"/>
    <property type="match status" value="1"/>
</dbReference>
<evidence type="ECO:0000313" key="2">
    <source>
        <dbReference type="EMBL" id="MXR67697.1"/>
    </source>
</evidence>
<proteinExistence type="predicted"/>
<dbReference type="Pfam" id="PF13474">
    <property type="entry name" value="SnoaL_3"/>
    <property type="match status" value="1"/>
</dbReference>
<dbReference type="RefSeq" id="WP_160793694.1">
    <property type="nucleotide sequence ID" value="NZ_WRPA01000002.1"/>
</dbReference>
<sequence>MISGITKALITGFTLLFLAGYCNLVFAHGEENHDSESMAFIGMDSAPAKLVKKFHKALRVGDEATVMMALSEEVLIYEGGNAERSLADYVSHHMYADMAYLKAINITLKEHQVRIMGDIAISTSISHSTGEYKSKKIDSTGMETLVLAKQSGGWKIIHIHWS</sequence>
<dbReference type="Gene3D" id="3.10.450.50">
    <property type="match status" value="1"/>
</dbReference>
<gene>
    <name evidence="2" type="ORF">GNT65_03275</name>
</gene>
<dbReference type="InterPro" id="IPR037401">
    <property type="entry name" value="SnoaL-like"/>
</dbReference>